<dbReference type="GO" id="GO:0070652">
    <property type="term" value="C:HAUS complex"/>
    <property type="evidence" value="ECO:0007669"/>
    <property type="project" value="InterPro"/>
</dbReference>
<comment type="subcellular location">
    <subcellularLocation>
        <location evidence="1">Cytoplasm</location>
        <location evidence="1">Cytoskeleton</location>
        <location evidence="1">Spindle</location>
    </subcellularLocation>
</comment>
<keyword evidence="4" id="KW-0132">Cell division</keyword>
<dbReference type="GO" id="GO:0051225">
    <property type="term" value="P:spindle assembly"/>
    <property type="evidence" value="ECO:0007669"/>
    <property type="project" value="InterPro"/>
</dbReference>
<dbReference type="Proteomes" id="UP000054988">
    <property type="component" value="Unassembled WGS sequence"/>
</dbReference>
<evidence type="ECO:0000256" key="4">
    <source>
        <dbReference type="ARBA" id="ARBA00022618"/>
    </source>
</evidence>
<accession>A0A0W0F2D7</accession>
<reference evidence="11 12" key="1">
    <citation type="submission" date="2015-12" db="EMBL/GenBank/DDBJ databases">
        <title>Draft genome sequence of Moniliophthora roreri, the causal agent of frosty pod rot of cacao.</title>
        <authorList>
            <person name="Aime M.C."/>
            <person name="Diaz-Valderrama J.R."/>
            <person name="Kijpornyongpan T."/>
            <person name="Phillips-Mora W."/>
        </authorList>
    </citation>
    <scope>NUCLEOTIDE SEQUENCE [LARGE SCALE GENOMIC DNA]</scope>
    <source>
        <strain evidence="11 12">MCA 2952</strain>
    </source>
</reference>
<dbReference type="InterPro" id="IPR026243">
    <property type="entry name" value="HAUS1"/>
</dbReference>
<comment type="caution">
    <text evidence="11">The sequence shown here is derived from an EMBL/GenBank/DDBJ whole genome shotgun (WGS) entry which is preliminary data.</text>
</comment>
<dbReference type="GO" id="GO:0005829">
    <property type="term" value="C:cytosol"/>
    <property type="evidence" value="ECO:0007669"/>
    <property type="project" value="TreeGrafter"/>
</dbReference>
<evidence type="ECO:0000256" key="1">
    <source>
        <dbReference type="ARBA" id="ARBA00004186"/>
    </source>
</evidence>
<keyword evidence="7 10" id="KW-0175">Coiled coil</keyword>
<evidence type="ECO:0000313" key="11">
    <source>
        <dbReference type="EMBL" id="KTB30491.1"/>
    </source>
</evidence>
<evidence type="ECO:0000256" key="9">
    <source>
        <dbReference type="ARBA" id="ARBA00023306"/>
    </source>
</evidence>
<dbReference type="GO" id="GO:0051301">
    <property type="term" value="P:cell division"/>
    <property type="evidence" value="ECO:0007669"/>
    <property type="project" value="UniProtKB-KW"/>
</dbReference>
<comment type="similarity">
    <text evidence="2">Belongs to the HAUS1 family.</text>
</comment>
<dbReference type="PANTHER" id="PTHR31570">
    <property type="entry name" value="HAUS AUGMIN-LIKE COMPLEX SUBUNIT 1"/>
    <property type="match status" value="1"/>
</dbReference>
<dbReference type="GO" id="GO:0005874">
    <property type="term" value="C:microtubule"/>
    <property type="evidence" value="ECO:0007669"/>
    <property type="project" value="UniProtKB-KW"/>
</dbReference>
<evidence type="ECO:0000256" key="10">
    <source>
        <dbReference type="SAM" id="Coils"/>
    </source>
</evidence>
<proteinExistence type="inferred from homology"/>
<dbReference type="eggNOG" id="ENOG502STVM">
    <property type="taxonomic scope" value="Eukaryota"/>
</dbReference>
<evidence type="ECO:0000313" key="12">
    <source>
        <dbReference type="Proteomes" id="UP000054988"/>
    </source>
</evidence>
<name>A0A0W0F2D7_MONRR</name>
<protein>
    <submittedName>
        <fullName evidence="11">Uncharacterized protein</fullName>
    </submittedName>
</protein>
<keyword evidence="8" id="KW-0206">Cytoskeleton</keyword>
<dbReference type="PANTHER" id="PTHR31570:SF1">
    <property type="entry name" value="HAUS AUGMIN-LIKE COMPLEX SUBUNIT 1"/>
    <property type="match status" value="1"/>
</dbReference>
<evidence type="ECO:0000256" key="2">
    <source>
        <dbReference type="ARBA" id="ARBA00005479"/>
    </source>
</evidence>
<keyword evidence="5" id="KW-0493">Microtubule</keyword>
<keyword evidence="6" id="KW-0498">Mitosis</keyword>
<keyword evidence="3" id="KW-0963">Cytoplasm</keyword>
<evidence type="ECO:0000256" key="8">
    <source>
        <dbReference type="ARBA" id="ARBA00023212"/>
    </source>
</evidence>
<dbReference type="GO" id="GO:0005819">
    <property type="term" value="C:spindle"/>
    <property type="evidence" value="ECO:0007669"/>
    <property type="project" value="UniProtKB-SubCell"/>
</dbReference>
<evidence type="ECO:0000256" key="5">
    <source>
        <dbReference type="ARBA" id="ARBA00022701"/>
    </source>
</evidence>
<dbReference type="AlphaFoldDB" id="A0A0W0F2D7"/>
<keyword evidence="9" id="KW-0131">Cell cycle</keyword>
<organism evidence="11 12">
    <name type="scientific">Moniliophthora roreri</name>
    <name type="common">Frosty pod rot fungus</name>
    <name type="synonym">Monilia roreri</name>
    <dbReference type="NCBI Taxonomy" id="221103"/>
    <lineage>
        <taxon>Eukaryota</taxon>
        <taxon>Fungi</taxon>
        <taxon>Dikarya</taxon>
        <taxon>Basidiomycota</taxon>
        <taxon>Agaricomycotina</taxon>
        <taxon>Agaricomycetes</taxon>
        <taxon>Agaricomycetidae</taxon>
        <taxon>Agaricales</taxon>
        <taxon>Marasmiineae</taxon>
        <taxon>Marasmiaceae</taxon>
        <taxon>Moniliophthora</taxon>
    </lineage>
</organism>
<evidence type="ECO:0000256" key="7">
    <source>
        <dbReference type="ARBA" id="ARBA00023054"/>
    </source>
</evidence>
<evidence type="ECO:0000256" key="3">
    <source>
        <dbReference type="ARBA" id="ARBA00022490"/>
    </source>
</evidence>
<gene>
    <name evidence="11" type="ORF">WG66_16953</name>
</gene>
<sequence length="247" mass="28372">MFARVYASQPRSRQVVTDLPHSFASTSSNSAGCIYFMAAERSEFLEGSSSDFSYLDDVQFSDAVERRLQALVASAELLEIKEVSFSAFFSALQALSDKKLSLKQMLHRTAYAEKELRTHLAVVKHEQELINKWKEHFEASETTEETTEVLERRRLALLKKAKEYKKELESIKLVEPPVTISELSAQQERNKEIEMEIGRKRAKLKAFQGLPPDLGLAQIELKEARKKQMRLVNLRENLLSKMVQDIY</sequence>
<evidence type="ECO:0000256" key="6">
    <source>
        <dbReference type="ARBA" id="ARBA00022776"/>
    </source>
</evidence>
<feature type="coiled-coil region" evidence="10">
    <location>
        <begin position="147"/>
        <end position="241"/>
    </location>
</feature>
<dbReference type="EMBL" id="LATX01002383">
    <property type="protein sequence ID" value="KTB30491.1"/>
    <property type="molecule type" value="Genomic_DNA"/>
</dbReference>
<dbReference type="Pfam" id="PF25762">
    <property type="entry name" value="HAUS1"/>
    <property type="match status" value="1"/>
</dbReference>